<proteinExistence type="inferred from homology"/>
<sequence length="163" mass="18389">MDMDSLNRQIKDSKRNSRLGFLYELDKVEELYEAYCLQRRLRDGANKMVKAYTDSPGSKEARESLSEANKGYKEYTETMCVLESEFESHLGEFQIKMKGLAGFARLCAGDQYEVTELKSLANHVVVGNVSCETKDLFAALPQAVAVDINDLGTIKLSLEVTWK</sequence>
<dbReference type="PANTHER" id="PTHR15829">
    <property type="entry name" value="PROTEIN KINASE PKN/PRK1, EFFECTOR"/>
    <property type="match status" value="1"/>
</dbReference>
<evidence type="ECO:0000259" key="2">
    <source>
        <dbReference type="Pfam" id="PF15903"/>
    </source>
</evidence>
<dbReference type="InterPro" id="IPR026136">
    <property type="entry name" value="RIPOR3"/>
</dbReference>
<evidence type="ECO:0000256" key="1">
    <source>
        <dbReference type="ARBA" id="ARBA00005744"/>
    </source>
</evidence>
<dbReference type="Proteomes" id="UP000677803">
    <property type="component" value="Unassembled WGS sequence"/>
</dbReference>
<comment type="caution">
    <text evidence="3">The sequence shown here is derived from an EMBL/GenBank/DDBJ whole genome shotgun (WGS) entry which is preliminary data.</text>
</comment>
<dbReference type="InterPro" id="IPR031780">
    <property type="entry name" value="FAM65_N"/>
</dbReference>
<evidence type="ECO:0000313" key="3">
    <source>
        <dbReference type="EMBL" id="CAG5958596.1"/>
    </source>
</evidence>
<comment type="similarity">
    <text evidence="1">Belongs to the RIPOR family.</text>
</comment>
<dbReference type="AlphaFoldDB" id="A0A8S4BLX3"/>
<reference evidence="3" key="1">
    <citation type="submission" date="2021-05" db="EMBL/GenBank/DDBJ databases">
        <authorList>
            <person name="Tigano A."/>
        </authorList>
    </citation>
    <scope>NUCLEOTIDE SEQUENCE</scope>
</reference>
<accession>A0A8S4BLX3</accession>
<dbReference type="Pfam" id="PF15903">
    <property type="entry name" value="PL48"/>
    <property type="match status" value="1"/>
</dbReference>
<dbReference type="OrthoDB" id="9999654at2759"/>
<dbReference type="PANTHER" id="PTHR15829:SF1">
    <property type="entry name" value="RHO FAMILY-INTERACTING CELL POLARIZATION REGULATOR 1"/>
    <property type="match status" value="1"/>
</dbReference>
<feature type="domain" description="FAM65 N-terminal" evidence="2">
    <location>
        <begin position="2"/>
        <end position="114"/>
    </location>
</feature>
<protein>
    <submittedName>
        <fullName evidence="3">(Atlantic silverside) hypothetical protein</fullName>
    </submittedName>
</protein>
<dbReference type="EMBL" id="CAJRST010022223">
    <property type="protein sequence ID" value="CAG5958596.1"/>
    <property type="molecule type" value="Genomic_DNA"/>
</dbReference>
<keyword evidence="4" id="KW-1185">Reference proteome</keyword>
<organism evidence="3 4">
    <name type="scientific">Menidia menidia</name>
    <name type="common">Atlantic silverside</name>
    <dbReference type="NCBI Taxonomy" id="238744"/>
    <lineage>
        <taxon>Eukaryota</taxon>
        <taxon>Metazoa</taxon>
        <taxon>Chordata</taxon>
        <taxon>Craniata</taxon>
        <taxon>Vertebrata</taxon>
        <taxon>Euteleostomi</taxon>
        <taxon>Actinopterygii</taxon>
        <taxon>Neopterygii</taxon>
        <taxon>Teleostei</taxon>
        <taxon>Neoteleostei</taxon>
        <taxon>Acanthomorphata</taxon>
        <taxon>Ovalentaria</taxon>
        <taxon>Atherinomorphae</taxon>
        <taxon>Atheriniformes</taxon>
        <taxon>Atherinopsidae</taxon>
        <taxon>Menidiinae</taxon>
        <taxon>Menidia</taxon>
    </lineage>
</organism>
<evidence type="ECO:0000313" key="4">
    <source>
        <dbReference type="Proteomes" id="UP000677803"/>
    </source>
</evidence>
<name>A0A8S4BLX3_9TELE</name>
<gene>
    <name evidence="3" type="ORF">MMEN_LOCUS15448</name>
</gene>